<dbReference type="EMBL" id="PKJS01000004">
    <property type="protein sequence ID" value="PKZ69239.1"/>
    <property type="molecule type" value="Genomic_DNA"/>
</dbReference>
<accession>A0A2I1RJE0</accession>
<reference evidence="1 2" key="1">
    <citation type="submission" date="2017-12" db="EMBL/GenBank/DDBJ databases">
        <title>Phylogenetic diversity of female urinary microbiome.</title>
        <authorList>
            <person name="Thomas-White K."/>
            <person name="Wolfe A.J."/>
        </authorList>
    </citation>
    <scope>NUCLEOTIDE SEQUENCE [LARGE SCALE GENOMIC DNA]</scope>
    <source>
        <strain evidence="1 2">UMB0416</strain>
    </source>
</reference>
<proteinExistence type="predicted"/>
<organism evidence="1 2">
    <name type="scientific">Faucicola osloensis</name>
    <name type="common">Moraxella osloensis</name>
    <dbReference type="NCBI Taxonomy" id="34062"/>
    <lineage>
        <taxon>Bacteria</taxon>
        <taxon>Pseudomonadati</taxon>
        <taxon>Pseudomonadota</taxon>
        <taxon>Gammaproteobacteria</taxon>
        <taxon>Moraxellales</taxon>
        <taxon>Moraxellaceae</taxon>
        <taxon>Faucicola</taxon>
    </lineage>
</organism>
<dbReference type="AlphaFoldDB" id="A0A2I1RJE0"/>
<evidence type="ECO:0000313" key="1">
    <source>
        <dbReference type="EMBL" id="PKZ69239.1"/>
    </source>
</evidence>
<dbReference type="Proteomes" id="UP000234914">
    <property type="component" value="Unassembled WGS sequence"/>
</dbReference>
<sequence length="94" mass="11534">MTLFIQTTDFKKITQCEFENFYASYIDFDQQEWQFIQRPNEESDVEISYLFQFDRIEHSDYVEIFHNGMDEAFIQNNILNVIQSHLPNVHYYFD</sequence>
<protein>
    <submittedName>
        <fullName evidence="1">Uncharacterized protein</fullName>
    </submittedName>
</protein>
<name>A0A2I1RJE0_FAUOS</name>
<dbReference type="RefSeq" id="WP_101963971.1">
    <property type="nucleotide sequence ID" value="NZ_PKJS01000004.1"/>
</dbReference>
<comment type="caution">
    <text evidence="1">The sequence shown here is derived from an EMBL/GenBank/DDBJ whole genome shotgun (WGS) entry which is preliminary data.</text>
</comment>
<evidence type="ECO:0000313" key="2">
    <source>
        <dbReference type="Proteomes" id="UP000234914"/>
    </source>
</evidence>
<gene>
    <name evidence="1" type="ORF">CYJ96_03645</name>
</gene>